<name>A0A1G9ZZA7_9BACT</name>
<evidence type="ECO:0000313" key="2">
    <source>
        <dbReference type="Proteomes" id="UP000199602"/>
    </source>
</evidence>
<dbReference type="EMBL" id="FNIN01000001">
    <property type="protein sequence ID" value="SDN26013.1"/>
    <property type="molecule type" value="Genomic_DNA"/>
</dbReference>
<gene>
    <name evidence="1" type="ORF">SAMN04488516_101207</name>
</gene>
<sequence length="70" mass="8205">MQKHRIMKIIIEPENKEVELKKIKSVRALLNKLNLYPNQALIIRNKELLTPDEKLFPNDTIIVRKVASRG</sequence>
<reference evidence="1 2" key="1">
    <citation type="submission" date="2016-10" db="EMBL/GenBank/DDBJ databases">
        <authorList>
            <person name="de Groot N.N."/>
        </authorList>
    </citation>
    <scope>NUCLEOTIDE SEQUENCE [LARGE SCALE GENOMIC DNA]</scope>
    <source>
        <strain evidence="1 2">DSM 15269</strain>
    </source>
</reference>
<dbReference type="Proteomes" id="UP000199602">
    <property type="component" value="Unassembled WGS sequence"/>
</dbReference>
<proteinExistence type="predicted"/>
<organism evidence="1 2">
    <name type="scientific">Desulfonauticus submarinus</name>
    <dbReference type="NCBI Taxonomy" id="206665"/>
    <lineage>
        <taxon>Bacteria</taxon>
        <taxon>Pseudomonadati</taxon>
        <taxon>Thermodesulfobacteriota</taxon>
        <taxon>Desulfovibrionia</taxon>
        <taxon>Desulfovibrionales</taxon>
        <taxon>Desulfonauticaceae</taxon>
        <taxon>Desulfonauticus</taxon>
    </lineage>
</organism>
<dbReference type="Gene3D" id="3.10.20.30">
    <property type="match status" value="1"/>
</dbReference>
<keyword evidence="2" id="KW-1185">Reference proteome</keyword>
<dbReference type="SUPFAM" id="SSF54285">
    <property type="entry name" value="MoaD/ThiS"/>
    <property type="match status" value="1"/>
</dbReference>
<dbReference type="AlphaFoldDB" id="A0A1G9ZZA7"/>
<dbReference type="InterPro" id="IPR012675">
    <property type="entry name" value="Beta-grasp_dom_sf"/>
</dbReference>
<dbReference type="InterPro" id="IPR016155">
    <property type="entry name" value="Mopterin_synth/thiamin_S_b"/>
</dbReference>
<accession>A0A1G9ZZA7</accession>
<protein>
    <submittedName>
        <fullName evidence="1">Sulfur carrier protein</fullName>
    </submittedName>
</protein>
<evidence type="ECO:0000313" key="1">
    <source>
        <dbReference type="EMBL" id="SDN26013.1"/>
    </source>
</evidence>
<dbReference type="STRING" id="206665.SAMN04488516_101207"/>